<gene>
    <name evidence="2" type="ORF">H5P28_02080</name>
</gene>
<feature type="chain" id="PRO_5032482893" evidence="1">
    <location>
        <begin position="27"/>
        <end position="317"/>
    </location>
</feature>
<dbReference type="AlphaFoldDB" id="A0A842HA81"/>
<protein>
    <submittedName>
        <fullName evidence="2">Uncharacterized protein</fullName>
    </submittedName>
</protein>
<keyword evidence="1" id="KW-0732">Signal</keyword>
<keyword evidence="3" id="KW-1185">Reference proteome</keyword>
<reference evidence="2 3" key="1">
    <citation type="submission" date="2020-07" db="EMBL/GenBank/DDBJ databases">
        <authorList>
            <person name="Feng X."/>
        </authorList>
    </citation>
    <scope>NUCLEOTIDE SEQUENCE [LARGE SCALE GENOMIC DNA]</scope>
    <source>
        <strain evidence="2 3">JCM31066</strain>
    </source>
</reference>
<accession>A0A842HA81</accession>
<dbReference type="EMBL" id="JACHVB010000012">
    <property type="protein sequence ID" value="MBC2593039.1"/>
    <property type="molecule type" value="Genomic_DNA"/>
</dbReference>
<evidence type="ECO:0000313" key="2">
    <source>
        <dbReference type="EMBL" id="MBC2593039.1"/>
    </source>
</evidence>
<dbReference type="RefSeq" id="WP_185674038.1">
    <property type="nucleotide sequence ID" value="NZ_JACHVB010000012.1"/>
</dbReference>
<name>A0A842HA81_9BACT</name>
<organism evidence="2 3">
    <name type="scientific">Ruficoccus amylovorans</name>
    <dbReference type="NCBI Taxonomy" id="1804625"/>
    <lineage>
        <taxon>Bacteria</taxon>
        <taxon>Pseudomonadati</taxon>
        <taxon>Verrucomicrobiota</taxon>
        <taxon>Opitutia</taxon>
        <taxon>Puniceicoccales</taxon>
        <taxon>Cerasicoccaceae</taxon>
        <taxon>Ruficoccus</taxon>
    </lineage>
</organism>
<dbReference type="Proteomes" id="UP000546464">
    <property type="component" value="Unassembled WGS sequence"/>
</dbReference>
<feature type="signal peptide" evidence="1">
    <location>
        <begin position="1"/>
        <end position="26"/>
    </location>
</feature>
<proteinExistence type="predicted"/>
<comment type="caution">
    <text evidence="2">The sequence shown here is derived from an EMBL/GenBank/DDBJ whole genome shotgun (WGS) entry which is preliminary data.</text>
</comment>
<evidence type="ECO:0000256" key="1">
    <source>
        <dbReference type="SAM" id="SignalP"/>
    </source>
</evidence>
<evidence type="ECO:0000313" key="3">
    <source>
        <dbReference type="Proteomes" id="UP000546464"/>
    </source>
</evidence>
<sequence length="317" mass="35207">MNALSSVRTTAFLLTTTLLLHSIAAAQTYTPRLFTPKRTGDSYWFEDQRTVGNSTLIMQNGTVANSERSQFQSVFEANATVISNNAKGKATQERFTVIKFTVSKNDGAAEELLAPGTVFFGKLELGKKVFVDTDGKALPETATLYLSQIISLRDNSISDDDIFAPDHPVALGESWPVNADLAAEDFNFDMTIVTSPDNLEGTVTLLDADELDGVPCYHLLSEMEINRVQLPSQKNLRLIKGSLDFRSELWMPQQGPAYPLQQKTSLKVVFIGDPIEKNSFSRHRIMATSTVENIIRSKPLPRDESVMELDRTLGIRR</sequence>